<reference evidence="8" key="1">
    <citation type="journal article" date="2014" name="Int. J. Syst. Evol. Microbiol.">
        <title>Complete genome sequence of Corynebacterium casei LMG S-19264T (=DSM 44701T), isolated from a smear-ripened cheese.</title>
        <authorList>
            <consortium name="US DOE Joint Genome Institute (JGI-PGF)"/>
            <person name="Walter F."/>
            <person name="Albersmeier A."/>
            <person name="Kalinowski J."/>
            <person name="Ruckert C."/>
        </authorList>
    </citation>
    <scope>NUCLEOTIDE SEQUENCE</scope>
    <source>
        <strain evidence="8">CGMCC 1.15760</strain>
    </source>
</reference>
<dbReference type="EMBL" id="BMJT01000001">
    <property type="protein sequence ID" value="GGG10377.1"/>
    <property type="molecule type" value="Genomic_DNA"/>
</dbReference>
<keyword evidence="5 6" id="KW-0472">Membrane</keyword>
<gene>
    <name evidence="8" type="ORF">GCM10007425_00880</name>
</gene>
<feature type="domain" description="Cardiolipin synthase N-terminal" evidence="7">
    <location>
        <begin position="23"/>
        <end position="64"/>
    </location>
</feature>
<dbReference type="RefSeq" id="WP_188613043.1">
    <property type="nucleotide sequence ID" value="NZ_BMJT01000001.1"/>
</dbReference>
<keyword evidence="4 6" id="KW-1133">Transmembrane helix</keyword>
<evidence type="ECO:0000259" key="7">
    <source>
        <dbReference type="Pfam" id="PF13396"/>
    </source>
</evidence>
<feature type="transmembrane region" description="Helical" evidence="6">
    <location>
        <begin position="43"/>
        <end position="62"/>
    </location>
</feature>
<accession>A0A917D2Z8</accession>
<evidence type="ECO:0000256" key="2">
    <source>
        <dbReference type="ARBA" id="ARBA00022475"/>
    </source>
</evidence>
<reference evidence="8" key="2">
    <citation type="submission" date="2020-09" db="EMBL/GenBank/DDBJ databases">
        <authorList>
            <person name="Sun Q."/>
            <person name="Zhou Y."/>
        </authorList>
    </citation>
    <scope>NUCLEOTIDE SEQUENCE</scope>
    <source>
        <strain evidence="8">CGMCC 1.15760</strain>
    </source>
</reference>
<dbReference type="Proteomes" id="UP000616608">
    <property type="component" value="Unassembled WGS sequence"/>
</dbReference>
<organism evidence="8 9">
    <name type="scientific">Lysinibacillus alkalisoli</name>
    <dbReference type="NCBI Taxonomy" id="1911548"/>
    <lineage>
        <taxon>Bacteria</taxon>
        <taxon>Bacillati</taxon>
        <taxon>Bacillota</taxon>
        <taxon>Bacilli</taxon>
        <taxon>Bacillales</taxon>
        <taxon>Bacillaceae</taxon>
        <taxon>Lysinibacillus</taxon>
    </lineage>
</organism>
<dbReference type="AlphaFoldDB" id="A0A917D2Z8"/>
<keyword evidence="3 6" id="KW-0812">Transmembrane</keyword>
<sequence length="67" mass="7752">MEEVWQSIPWKLILPLIVIQLLLMGIALIDIKRSHEVNGPKLVWVLIVLFISMLGPVLYFILGRRQS</sequence>
<feature type="transmembrane region" description="Helical" evidence="6">
    <location>
        <begin position="12"/>
        <end position="31"/>
    </location>
</feature>
<comment type="caution">
    <text evidence="8">The sequence shown here is derived from an EMBL/GenBank/DDBJ whole genome shotgun (WGS) entry which is preliminary data.</text>
</comment>
<dbReference type="GO" id="GO:0005886">
    <property type="term" value="C:plasma membrane"/>
    <property type="evidence" value="ECO:0007669"/>
    <property type="project" value="UniProtKB-SubCell"/>
</dbReference>
<evidence type="ECO:0000256" key="6">
    <source>
        <dbReference type="SAM" id="Phobius"/>
    </source>
</evidence>
<evidence type="ECO:0000256" key="3">
    <source>
        <dbReference type="ARBA" id="ARBA00022692"/>
    </source>
</evidence>
<dbReference type="InterPro" id="IPR027379">
    <property type="entry name" value="CLS_N"/>
</dbReference>
<protein>
    <recommendedName>
        <fullName evidence="7">Cardiolipin synthase N-terminal domain-containing protein</fullName>
    </recommendedName>
</protein>
<name>A0A917D2Z8_9BACI</name>
<keyword evidence="2" id="KW-1003">Cell membrane</keyword>
<keyword evidence="9" id="KW-1185">Reference proteome</keyword>
<proteinExistence type="predicted"/>
<evidence type="ECO:0000313" key="9">
    <source>
        <dbReference type="Proteomes" id="UP000616608"/>
    </source>
</evidence>
<evidence type="ECO:0000256" key="4">
    <source>
        <dbReference type="ARBA" id="ARBA00022989"/>
    </source>
</evidence>
<evidence type="ECO:0000256" key="1">
    <source>
        <dbReference type="ARBA" id="ARBA00004651"/>
    </source>
</evidence>
<evidence type="ECO:0000256" key="5">
    <source>
        <dbReference type="ARBA" id="ARBA00023136"/>
    </source>
</evidence>
<comment type="subcellular location">
    <subcellularLocation>
        <location evidence="1">Cell membrane</location>
        <topology evidence="1">Multi-pass membrane protein</topology>
    </subcellularLocation>
</comment>
<dbReference type="Pfam" id="PF13396">
    <property type="entry name" value="PLDc_N"/>
    <property type="match status" value="1"/>
</dbReference>
<evidence type="ECO:0000313" key="8">
    <source>
        <dbReference type="EMBL" id="GGG10377.1"/>
    </source>
</evidence>